<name>A0ABD1R2Y7_9LAMI</name>
<comment type="caution">
    <text evidence="1">The sequence shown here is derived from an EMBL/GenBank/DDBJ whole genome shotgun (WGS) entry which is preliminary data.</text>
</comment>
<evidence type="ECO:0000313" key="1">
    <source>
        <dbReference type="EMBL" id="KAL2481569.1"/>
    </source>
</evidence>
<dbReference type="EMBL" id="JBFOLK010000010">
    <property type="protein sequence ID" value="KAL2481569.1"/>
    <property type="molecule type" value="Genomic_DNA"/>
</dbReference>
<protein>
    <submittedName>
        <fullName evidence="1">Retrotrans gag domain-containing protein</fullName>
    </submittedName>
</protein>
<keyword evidence="2" id="KW-1185">Reference proteome</keyword>
<accession>A0ABD1R2Y7</accession>
<reference evidence="2" key="1">
    <citation type="submission" date="2024-07" db="EMBL/GenBank/DDBJ databases">
        <title>Two chromosome-level genome assemblies of Korean endemic species Abeliophyllum distichum and Forsythia ovata (Oleaceae).</title>
        <authorList>
            <person name="Jang H."/>
        </authorList>
    </citation>
    <scope>NUCLEOTIDE SEQUENCE [LARGE SCALE GENOMIC DNA]</scope>
</reference>
<evidence type="ECO:0000313" key="2">
    <source>
        <dbReference type="Proteomes" id="UP001604336"/>
    </source>
</evidence>
<dbReference type="AlphaFoldDB" id="A0ABD1R2Y7"/>
<organism evidence="1 2">
    <name type="scientific">Abeliophyllum distichum</name>
    <dbReference type="NCBI Taxonomy" id="126358"/>
    <lineage>
        <taxon>Eukaryota</taxon>
        <taxon>Viridiplantae</taxon>
        <taxon>Streptophyta</taxon>
        <taxon>Embryophyta</taxon>
        <taxon>Tracheophyta</taxon>
        <taxon>Spermatophyta</taxon>
        <taxon>Magnoliopsida</taxon>
        <taxon>eudicotyledons</taxon>
        <taxon>Gunneridae</taxon>
        <taxon>Pentapetalae</taxon>
        <taxon>asterids</taxon>
        <taxon>lamiids</taxon>
        <taxon>Lamiales</taxon>
        <taxon>Oleaceae</taxon>
        <taxon>Forsythieae</taxon>
        <taxon>Abeliophyllum</taxon>
    </lineage>
</organism>
<gene>
    <name evidence="1" type="ORF">Adt_34535</name>
</gene>
<sequence>MMGRKIEEAMFKKSSKQQSMVLEENPFILEVMDVPLPRDFEQPKMEKYDGSSDPVDHLRTFVDLMRRVILEAIMCWAFPPILRRELRDWMATFFPKSICTFDNFSK</sequence>
<dbReference type="Proteomes" id="UP001604336">
    <property type="component" value="Unassembled WGS sequence"/>
</dbReference>
<proteinExistence type="predicted"/>